<evidence type="ECO:0000259" key="23">
    <source>
        <dbReference type="PROSITE" id="PS50261"/>
    </source>
</evidence>
<feature type="transmembrane region" description="Helical" evidence="19">
    <location>
        <begin position="1766"/>
        <end position="1784"/>
    </location>
</feature>
<feature type="transmembrane region" description="Helical" evidence="19">
    <location>
        <begin position="1662"/>
        <end position="1683"/>
    </location>
</feature>
<dbReference type="SMART" id="SM00042">
    <property type="entry name" value="CUB"/>
    <property type="match status" value="1"/>
</dbReference>
<dbReference type="PROSITE" id="PS00650">
    <property type="entry name" value="G_PROTEIN_RECEP_F2_2"/>
    <property type="match status" value="1"/>
</dbReference>
<feature type="transmembrane region" description="Helical" evidence="19">
    <location>
        <begin position="1722"/>
        <end position="1745"/>
    </location>
</feature>
<feature type="compositionally biased region" description="Low complexity" evidence="18">
    <location>
        <begin position="919"/>
        <end position="939"/>
    </location>
</feature>
<dbReference type="GO" id="GO:0004930">
    <property type="term" value="F:G protein-coupled receptor activity"/>
    <property type="evidence" value="ECO:0007669"/>
    <property type="project" value="UniProtKB-KW"/>
</dbReference>
<dbReference type="InterPro" id="IPR058857">
    <property type="entry name" value="GAIN_ADGRG2/6"/>
</dbReference>
<keyword evidence="6" id="KW-0732">Signal</keyword>
<dbReference type="Pfam" id="PF26574">
    <property type="entry name" value="GAIN_ADGRG2"/>
    <property type="match status" value="1"/>
</dbReference>
<feature type="domain" description="G-protein coupled receptors family 2 profile 2" evidence="23">
    <location>
        <begin position="1556"/>
        <end position="1814"/>
    </location>
</feature>
<evidence type="ECO:0000256" key="8">
    <source>
        <dbReference type="ARBA" id="ARBA00022989"/>
    </source>
</evidence>
<name>A0A8J1KMU3_XENLA</name>
<feature type="compositionally biased region" description="Polar residues" evidence="18">
    <location>
        <begin position="534"/>
        <end position="543"/>
    </location>
</feature>
<feature type="transmembrane region" description="Helical" evidence="19">
    <location>
        <begin position="1593"/>
        <end position="1615"/>
    </location>
</feature>
<evidence type="ECO:0000256" key="1">
    <source>
        <dbReference type="ARBA" id="ARBA00004651"/>
    </source>
</evidence>
<dbReference type="Pfam" id="PF25307">
    <property type="entry name" value="SEA_Gpr126"/>
    <property type="match status" value="1"/>
</dbReference>
<evidence type="ECO:0000256" key="7">
    <source>
        <dbReference type="ARBA" id="ARBA00022801"/>
    </source>
</evidence>
<dbReference type="Gene3D" id="2.60.220.50">
    <property type="match status" value="1"/>
</dbReference>
<dbReference type="InterPro" id="IPR057333">
    <property type="entry name" value="SEA_Gpr126"/>
</dbReference>
<dbReference type="SUPFAM" id="SSF81321">
    <property type="entry name" value="Family A G protein-coupled receptor-like"/>
    <property type="match status" value="1"/>
</dbReference>
<dbReference type="GeneID" id="108716663"/>
<dbReference type="PRINTS" id="PR00249">
    <property type="entry name" value="GPCRSECRETIN"/>
</dbReference>
<keyword evidence="11 17" id="KW-1015">Disulfide bond</keyword>
<feature type="compositionally biased region" description="Low complexity" evidence="18">
    <location>
        <begin position="644"/>
        <end position="668"/>
    </location>
</feature>
<evidence type="ECO:0000256" key="9">
    <source>
        <dbReference type="ARBA" id="ARBA00023040"/>
    </source>
</evidence>
<dbReference type="SUPFAM" id="SSF49854">
    <property type="entry name" value="Spermadhesin, CUB domain"/>
    <property type="match status" value="1"/>
</dbReference>
<evidence type="ECO:0000259" key="21">
    <source>
        <dbReference type="PROSITE" id="PS50221"/>
    </source>
</evidence>
<dbReference type="CDD" id="cd15996">
    <property type="entry name" value="7tmB2_GPR126"/>
    <property type="match status" value="1"/>
</dbReference>
<evidence type="ECO:0000256" key="17">
    <source>
        <dbReference type="PROSITE-ProRule" id="PRU00059"/>
    </source>
</evidence>
<dbReference type="Pfam" id="PF00354">
    <property type="entry name" value="Pentaxin"/>
    <property type="match status" value="1"/>
</dbReference>
<evidence type="ECO:0000256" key="18">
    <source>
        <dbReference type="SAM" id="MobiDB-lite"/>
    </source>
</evidence>
<keyword evidence="9" id="KW-0297">G-protein coupled receptor</keyword>
<dbReference type="InterPro" id="IPR057244">
    <property type="entry name" value="GAIN_B"/>
</dbReference>
<feature type="compositionally biased region" description="Low complexity" evidence="18">
    <location>
        <begin position="596"/>
        <end position="629"/>
    </location>
</feature>
<dbReference type="InterPro" id="IPR001759">
    <property type="entry name" value="PTX_dom"/>
</dbReference>
<dbReference type="InterPro" id="IPR035914">
    <property type="entry name" value="Sperma_CUB_dom_sf"/>
</dbReference>
<dbReference type="GO" id="GO:0005886">
    <property type="term" value="C:plasma membrane"/>
    <property type="evidence" value="ECO:0007669"/>
    <property type="project" value="UniProtKB-SubCell"/>
</dbReference>
<keyword evidence="25" id="KW-1185">Reference proteome</keyword>
<feature type="region of interest" description="Disordered" evidence="18">
    <location>
        <begin position="898"/>
        <end position="943"/>
    </location>
</feature>
<dbReference type="GO" id="GO:0007189">
    <property type="term" value="P:adenylate cyclase-activating G protein-coupled receptor signaling pathway"/>
    <property type="evidence" value="ECO:0007669"/>
    <property type="project" value="TreeGrafter"/>
</dbReference>
<dbReference type="Gene3D" id="1.20.1070.10">
    <property type="entry name" value="Rhodopsin 7-helix transmembrane proteins"/>
    <property type="match status" value="1"/>
</dbReference>
<feature type="region of interest" description="Disordered" evidence="18">
    <location>
        <begin position="759"/>
        <end position="778"/>
    </location>
</feature>
<dbReference type="GO" id="GO:0006508">
    <property type="term" value="P:proteolysis"/>
    <property type="evidence" value="ECO:0007669"/>
    <property type="project" value="UniProtKB-KW"/>
</dbReference>
<dbReference type="InterPro" id="IPR000832">
    <property type="entry name" value="GPCR_2_secretin-like"/>
</dbReference>
<comment type="subcellular location">
    <subcellularLocation>
        <location evidence="1">Cell membrane</location>
        <topology evidence="1">Multi-pass membrane protein</topology>
    </subcellularLocation>
</comment>
<feature type="domain" description="GAIN-B" evidence="21">
    <location>
        <begin position="1360"/>
        <end position="1545"/>
    </location>
</feature>
<evidence type="ECO:0000256" key="12">
    <source>
        <dbReference type="ARBA" id="ARBA00023170"/>
    </source>
</evidence>
<evidence type="ECO:0000256" key="2">
    <source>
        <dbReference type="ARBA" id="ARBA00007343"/>
    </source>
</evidence>
<evidence type="ECO:0000256" key="15">
    <source>
        <dbReference type="ARBA" id="ARBA00069922"/>
    </source>
</evidence>
<dbReference type="GO" id="GO:0008233">
    <property type="term" value="F:peptidase activity"/>
    <property type="evidence" value="ECO:0007669"/>
    <property type="project" value="UniProtKB-KW"/>
</dbReference>
<feature type="compositionally biased region" description="Polar residues" evidence="18">
    <location>
        <begin position="630"/>
        <end position="643"/>
    </location>
</feature>
<evidence type="ECO:0000313" key="26">
    <source>
        <dbReference type="RefSeq" id="XP_041418642.1"/>
    </source>
</evidence>
<keyword evidence="14" id="KW-0807">Transducer</keyword>
<keyword evidence="10 19" id="KW-0472">Membrane</keyword>
<keyword evidence="4" id="KW-0645">Protease</keyword>
<feature type="compositionally biased region" description="Low complexity" evidence="18">
    <location>
        <begin position="477"/>
        <end position="531"/>
    </location>
</feature>
<dbReference type="PROSITE" id="PS01180">
    <property type="entry name" value="CUB"/>
    <property type="match status" value="1"/>
</dbReference>
<dbReference type="FunFam" id="1.20.1070.10:FF:000052">
    <property type="entry name" value="Adhesion G-protein coupled receptor G6"/>
    <property type="match status" value="1"/>
</dbReference>
<dbReference type="FunFam" id="2.60.220.50:FF:000006">
    <property type="entry name" value="Adhesion G-protein coupled receptor G6"/>
    <property type="match status" value="1"/>
</dbReference>
<dbReference type="InterPro" id="IPR017983">
    <property type="entry name" value="GPCR_2_secretin-like_CS"/>
</dbReference>
<dbReference type="InterPro" id="IPR001879">
    <property type="entry name" value="GPCR_2_extracellular_dom"/>
</dbReference>
<keyword evidence="3" id="KW-1003">Cell membrane</keyword>
<keyword evidence="13" id="KW-0325">Glycoprotein</keyword>
<comment type="caution">
    <text evidence="17">Lacks conserved residue(s) required for the propagation of feature annotation.</text>
</comment>
<evidence type="ECO:0000259" key="20">
    <source>
        <dbReference type="PROSITE" id="PS01180"/>
    </source>
</evidence>
<feature type="region of interest" description="Disordered" evidence="18">
    <location>
        <begin position="831"/>
        <end position="851"/>
    </location>
</feature>
<evidence type="ECO:0000256" key="11">
    <source>
        <dbReference type="ARBA" id="ARBA00023157"/>
    </source>
</evidence>
<evidence type="ECO:0000256" key="10">
    <source>
        <dbReference type="ARBA" id="ARBA00023136"/>
    </source>
</evidence>
<feature type="compositionally biased region" description="Polar residues" evidence="18">
    <location>
        <begin position="898"/>
        <end position="918"/>
    </location>
</feature>
<feature type="compositionally biased region" description="Low complexity" evidence="18">
    <location>
        <begin position="544"/>
        <end position="577"/>
    </location>
</feature>
<dbReference type="PANTHER" id="PTHR12011">
    <property type="entry name" value="ADHESION G-PROTEIN COUPLED RECEPTOR"/>
    <property type="match status" value="1"/>
</dbReference>
<accession>A0A8J1KMU3</accession>
<evidence type="ECO:0000259" key="22">
    <source>
        <dbReference type="PROSITE" id="PS50227"/>
    </source>
</evidence>
<dbReference type="GO" id="GO:0043236">
    <property type="term" value="F:laminin binding"/>
    <property type="evidence" value="ECO:0007669"/>
    <property type="project" value="TreeGrafter"/>
</dbReference>
<evidence type="ECO:0000313" key="25">
    <source>
        <dbReference type="Proteomes" id="UP000186698"/>
    </source>
</evidence>
<dbReference type="RefSeq" id="XP_041418642.1">
    <property type="nucleotide sequence ID" value="XM_041562708.1"/>
</dbReference>
<feature type="region of interest" description="Disordered" evidence="18">
    <location>
        <begin position="477"/>
        <end position="672"/>
    </location>
</feature>
<feature type="compositionally biased region" description="Polar residues" evidence="18">
    <location>
        <begin position="578"/>
        <end position="595"/>
    </location>
</feature>
<feature type="domain" description="Pentraxin (PTX)" evidence="24">
    <location>
        <begin position="154"/>
        <end position="356"/>
    </location>
</feature>
<feature type="disulfide bond" evidence="17">
    <location>
        <begin position="94"/>
        <end position="111"/>
    </location>
</feature>
<dbReference type="FunFam" id="2.60.120.290:FF:000013">
    <property type="entry name" value="Membrane frizzled-related protein"/>
    <property type="match status" value="1"/>
</dbReference>
<feature type="transmembrane region" description="Helical" evidence="19">
    <location>
        <begin position="1621"/>
        <end position="1642"/>
    </location>
</feature>
<dbReference type="SUPFAM" id="SSF49899">
    <property type="entry name" value="Concanavalin A-like lectins/glucanases"/>
    <property type="match status" value="1"/>
</dbReference>
<dbReference type="PANTHER" id="PTHR12011:SF290">
    <property type="entry name" value="ADHESION G-PROTEIN COUPLED RECEPTOR G6"/>
    <property type="match status" value="1"/>
</dbReference>
<protein>
    <recommendedName>
        <fullName evidence="15">Adhesion G-protein coupled receptor G6</fullName>
    </recommendedName>
    <alternativeName>
        <fullName evidence="16">G-protein coupled receptor 126</fullName>
    </alternativeName>
</protein>
<keyword evidence="5 19" id="KW-0812">Transmembrane</keyword>
<dbReference type="Pfam" id="PF01825">
    <property type="entry name" value="GPS"/>
    <property type="match status" value="1"/>
</dbReference>
<sequence length="1947" mass="209014">MIFQISGLWCSHWKWKMQYILLSFVVYIAYVQHSVSCCTVCKLTLTATTGNVTSPCYSQLYPNNQDCKWILQAPRGFIIQLTFVDFDVEEAQNCVYDYVSISNGETTTKYCGVTARGLTYNSTGNMMNISFFSDFSIQRKGFNATYKHVPVSLRNLKVTIPQKQSLGIVSVTSTVLVPALSQFTVCFEATRFRSSPAEWKALTYWNSLTELLSFGKTASGHFVYISGIQCPLNLTLSSSTATGEFFTETLQEVCITWDSRSGLVGVKTLNTFQTSTCLDTKNIHIPGNGSLMLGCYDNKTSSLQGDIYNFRLWDTAFDSVALSNLSCDQKGNIVTWENDFWSIPSWARKAGTDLSCGTTLSSTPSTVTTTCKNLGGVCQATAAQSATKQKPATTATTTATTAPATTISSTVPFTVSSTVPSNVSSTIASPVTSIISSSVASTVVSTISTNAPSAMSSSVSSSVSSAIASSLLSTVSSTIPSTSSSAKTSNKSSSARSSVSFNKLSNGNSHSSSERSLVSSNVSSNGPSNKSPTERSTIASPLLSNVSSTISSSSSSKKMSSKSSSERSVVSSNVASNRPSTKSPTERSTIASPLLSNVSSTISSSSSSKKMSSKSSSERSVVSSNVASNRPSTKSPTEPSTKASTLLSNVSSTISSTSSSNKTSSNSSREQSFVSLNVASNGPSTKSPTAPSTIASPLLSNVSSTISSTLSSNKMSSKLSSERSLVSSNVASNGPSTKSPTAPSTITSLLLTSVSSTISSTSSSNKLPSKSSSAQPTASSNLAYNGPFIKSTSALSNEASRNSSNVQSTVSSTILSIEPSLLKSTIPSMLSSTIPSSVSSPALSKSTEESNMSSSIRSTLLSTMSTKSSTTSSTVPSVLSYAVPVTVSSIMSSTVPLTLSPTMSSPVTSSETTVKSMLSSTVPSPVSSTVHSSLPSPVTRTEPSIISSNLSSAVPYTSVTSTGSALSFTATTTSTTAITTSATLATISTALPSSLNSITTSASSVTNATLSTASPFPLSPTNSFDRTTNYSTNSATVTSDFSSTLNNMINTTTSNAATSSPSTMITINMNDTNHINNSQPGGTFYRISITVVNYNLDNESEVQRTVSDWLKQSLQNWSYAVFLLNMSIHQTNSEFVRDARSLLTKSMQHNHKRRARDISNKSFDVWALLVYNNSNNVVLETKTIYDKLLQNNDSIGDGLSLHAVNVYSVEPCMAEEYPSSYFWPNTRPTVIEIIPCPKSSVFNASRKCSVGLHNYSSYWETPNTDNCTDLTVTEDAENAANELLNMTGNGQVLTSEKVNQVVQKLKQIVNDANISASLGSTVVNVFSNLLSSPDDLLAKSSSDALKTIETLALKVQFTGPSVSILSPNLALGVSRVNSTLYTGSSFSVGSNTSSSGFEVNMEKSQNSSLASVVLPSSLLSNLSESDFYTVSRAQFTFFNKSGLFQDSQIASGDQMLISYVVACSIGNITIKNLADPVKIIVKHKSQGTNQEKTCVFWDTERNNGKGGWNTYGCTVVKQESTVNETVCLCNHLTHFGILMDLQRTSQLIDQQNTRILTFITYIGCGISAICTAATLLTYIAFEKIRRDYPSKILMNLSTALLFLNLFFLLDGWIASFGINELCITVAVLLHFFLLATFTWMGLEAVHMYIALVKVFNTYIRRYMLKFCIIGWGLPAIIVSVVLASTHSNIAYGSSSYGQDSRGNGGDEFCWIKSDTVFYVTCAAYFAIVFLMNVAMFIVVMVQICGRNGKRTNRSIREEVLRNLRSVVSLTFLLGMTWGFAFFAWGPVNLAFMYLFTIFNSLQGLFIFVFHCALKENVQKQWRRHLCCGKLRLTDNSDWSKTATNNTKKVSSDNLGKSLSSSSIGSNSTYLTSKSKSSTKPFFKRNSGAGYIFGDRPSVKFTAVDGEQTSILPVHHVIDKVKGYYNSHSDNFYKNIIMSESYSKSTKF</sequence>
<dbReference type="GO" id="GO:0007166">
    <property type="term" value="P:cell surface receptor signaling pathway"/>
    <property type="evidence" value="ECO:0007669"/>
    <property type="project" value="InterPro"/>
</dbReference>
<dbReference type="InterPro" id="IPR013320">
    <property type="entry name" value="ConA-like_dom_sf"/>
</dbReference>
<feature type="domain" description="CUB" evidence="20">
    <location>
        <begin position="41"/>
        <end position="149"/>
    </location>
</feature>
<proteinExistence type="inferred from homology"/>
<dbReference type="PROSITE" id="PS51828">
    <property type="entry name" value="PTX_2"/>
    <property type="match status" value="1"/>
</dbReference>
<feature type="region of interest" description="Disordered" evidence="18">
    <location>
        <begin position="1853"/>
        <end position="1878"/>
    </location>
</feature>
<keyword evidence="7" id="KW-0378">Hydrolase</keyword>
<dbReference type="GO" id="GO:0060347">
    <property type="term" value="P:heart trabecula formation"/>
    <property type="evidence" value="ECO:0007669"/>
    <property type="project" value="TreeGrafter"/>
</dbReference>
<evidence type="ECO:0000256" key="3">
    <source>
        <dbReference type="ARBA" id="ARBA00022475"/>
    </source>
</evidence>
<dbReference type="CDD" id="cd00041">
    <property type="entry name" value="CUB"/>
    <property type="match status" value="1"/>
</dbReference>
<evidence type="ECO:0000256" key="13">
    <source>
        <dbReference type="ARBA" id="ARBA00023180"/>
    </source>
</evidence>
<feature type="transmembrane region" description="Helical" evidence="19">
    <location>
        <begin position="1558"/>
        <end position="1581"/>
    </location>
</feature>
<dbReference type="Proteomes" id="UP000186698">
    <property type="component" value="Chromosome 5L"/>
</dbReference>
<dbReference type="PROSITE" id="PS50261">
    <property type="entry name" value="G_PROTEIN_RECEP_F2_4"/>
    <property type="match status" value="1"/>
</dbReference>
<dbReference type="SMART" id="SM00303">
    <property type="entry name" value="GPS"/>
    <property type="match status" value="1"/>
</dbReference>
<evidence type="ECO:0000256" key="16">
    <source>
        <dbReference type="ARBA" id="ARBA00082039"/>
    </source>
</evidence>
<dbReference type="InterPro" id="IPR000859">
    <property type="entry name" value="CUB_dom"/>
</dbReference>
<dbReference type="Pfam" id="PF00002">
    <property type="entry name" value="7tm_2"/>
    <property type="match status" value="1"/>
</dbReference>
<reference evidence="26" key="1">
    <citation type="submission" date="2025-08" db="UniProtKB">
        <authorList>
            <consortium name="RefSeq"/>
        </authorList>
    </citation>
    <scope>IDENTIFICATION</scope>
    <source>
        <strain evidence="26">J_2021</strain>
        <tissue evidence="26">Erythrocytes</tissue>
    </source>
</reference>
<dbReference type="InterPro" id="IPR017981">
    <property type="entry name" value="GPCR_2-like_7TM"/>
</dbReference>
<dbReference type="GO" id="GO:0022011">
    <property type="term" value="P:myelination in peripheral nervous system"/>
    <property type="evidence" value="ECO:0007669"/>
    <property type="project" value="TreeGrafter"/>
</dbReference>
<feature type="domain" description="G-protein coupled receptors family 2 profile 1" evidence="22">
    <location>
        <begin position="1212"/>
        <end position="1271"/>
    </location>
</feature>
<dbReference type="InterPro" id="IPR046338">
    <property type="entry name" value="GAIN_dom_sf"/>
</dbReference>
<organism evidence="25 26">
    <name type="scientific">Xenopus laevis</name>
    <name type="common">African clawed frog</name>
    <dbReference type="NCBI Taxonomy" id="8355"/>
    <lineage>
        <taxon>Eukaryota</taxon>
        <taxon>Metazoa</taxon>
        <taxon>Chordata</taxon>
        <taxon>Craniata</taxon>
        <taxon>Vertebrata</taxon>
        <taxon>Euteleostomi</taxon>
        <taxon>Amphibia</taxon>
        <taxon>Batrachia</taxon>
        <taxon>Anura</taxon>
        <taxon>Pipoidea</taxon>
        <taxon>Pipidae</taxon>
        <taxon>Xenopodinae</taxon>
        <taxon>Xenopus</taxon>
        <taxon>Xenopus</taxon>
    </lineage>
</organism>
<evidence type="ECO:0000256" key="6">
    <source>
        <dbReference type="ARBA" id="ARBA00022729"/>
    </source>
</evidence>
<evidence type="ECO:0000259" key="24">
    <source>
        <dbReference type="PROSITE" id="PS51828"/>
    </source>
</evidence>
<dbReference type="CTD" id="108716663"/>
<evidence type="ECO:0000256" key="14">
    <source>
        <dbReference type="ARBA" id="ARBA00023224"/>
    </source>
</evidence>
<dbReference type="PROSITE" id="PS50221">
    <property type="entry name" value="GAIN_B"/>
    <property type="match status" value="1"/>
</dbReference>
<gene>
    <name evidence="26" type="primary">LOC108716663</name>
</gene>
<evidence type="ECO:0000256" key="5">
    <source>
        <dbReference type="ARBA" id="ARBA00022692"/>
    </source>
</evidence>
<evidence type="ECO:0000256" key="4">
    <source>
        <dbReference type="ARBA" id="ARBA00022670"/>
    </source>
</evidence>
<dbReference type="Gene3D" id="2.60.120.290">
    <property type="entry name" value="Spermadhesin, CUB domain"/>
    <property type="match status" value="1"/>
</dbReference>
<keyword evidence="12 26" id="KW-0675">Receptor</keyword>
<comment type="similarity">
    <text evidence="2">Belongs to the G-protein coupled receptor 2 family. Adhesion G-protein coupled receptor (ADGR) subfamily.</text>
</comment>
<keyword evidence="8 19" id="KW-1133">Transmembrane helix</keyword>
<feature type="transmembrane region" description="Helical" evidence="19">
    <location>
        <begin position="1790"/>
        <end position="1813"/>
    </location>
</feature>
<dbReference type="Pfam" id="PF00431">
    <property type="entry name" value="CUB"/>
    <property type="match status" value="1"/>
</dbReference>
<dbReference type="InterPro" id="IPR000203">
    <property type="entry name" value="GPS"/>
</dbReference>
<dbReference type="PROSITE" id="PS50227">
    <property type="entry name" value="G_PROTEIN_RECEP_F2_3"/>
    <property type="match status" value="1"/>
</dbReference>
<evidence type="ECO:0000256" key="19">
    <source>
        <dbReference type="SAM" id="Phobius"/>
    </source>
</evidence>